<evidence type="ECO:0000256" key="8">
    <source>
        <dbReference type="SAM" id="Phobius"/>
    </source>
</evidence>
<dbReference type="Proteomes" id="UP000284657">
    <property type="component" value="Unassembled WGS sequence"/>
</dbReference>
<feature type="domain" description="Cyclic nucleotide-binding" evidence="9">
    <location>
        <begin position="240"/>
        <end position="290"/>
    </location>
</feature>
<dbReference type="PANTHER" id="PTHR45689:SF5">
    <property type="entry name" value="I[[H]] CHANNEL, ISOFORM E"/>
    <property type="match status" value="1"/>
</dbReference>
<organism evidence="11 12">
    <name type="scientific">Phytophthora kernoviae</name>
    <dbReference type="NCBI Taxonomy" id="325452"/>
    <lineage>
        <taxon>Eukaryota</taxon>
        <taxon>Sar</taxon>
        <taxon>Stramenopiles</taxon>
        <taxon>Oomycota</taxon>
        <taxon>Peronosporomycetes</taxon>
        <taxon>Peronosporales</taxon>
        <taxon>Peronosporaceae</taxon>
        <taxon>Phytophthora</taxon>
    </lineage>
</organism>
<evidence type="ECO:0000313" key="10">
    <source>
        <dbReference type="EMBL" id="RLN45250.1"/>
    </source>
</evidence>
<sequence>MTPEMMKELAENGVTLFIIIYQSIMLPFGLAFGSNDTTVIDILMSCIFATDILVGFNTPYADDVDEAEYIIDRWQIASNYLRGWFLFDLLACLPFDYVLLLINNSKSNLNILGLLKSLLVIMGQNITVYDDSEYFFCVLVMVVGAVLMAVVFGNVAILIANYYESQSSYQKKMEWLFASMNRMKLPYELQNRINAYYQAMWERHGTLDGAVTAFIPELSRNLAYEVELFLRMDMINRAPIFQNCSTKVVQELVMELELQVFMPGDYVVVRGEVGNDMYFVQNGLCEVTKEIEVQNHTKLTMHRKPKMHNQRKDNRPRNLQDQVK</sequence>
<keyword evidence="5" id="KW-0406">Ion transport</keyword>
<dbReference type="OrthoDB" id="421226at2759"/>
<comment type="subcellular location">
    <subcellularLocation>
        <location evidence="1">Membrane</location>
        <topology evidence="1">Multi-pass membrane protein</topology>
    </subcellularLocation>
</comment>
<dbReference type="SUPFAM" id="SSF51206">
    <property type="entry name" value="cAMP-binding domain-like"/>
    <property type="match status" value="1"/>
</dbReference>
<evidence type="ECO:0000256" key="3">
    <source>
        <dbReference type="ARBA" id="ARBA00022692"/>
    </source>
</evidence>
<dbReference type="Proteomes" id="UP000277300">
    <property type="component" value="Unassembled WGS sequence"/>
</dbReference>
<evidence type="ECO:0000256" key="1">
    <source>
        <dbReference type="ARBA" id="ARBA00004141"/>
    </source>
</evidence>
<dbReference type="GO" id="GO:0003254">
    <property type="term" value="P:regulation of membrane depolarization"/>
    <property type="evidence" value="ECO:0007669"/>
    <property type="project" value="TreeGrafter"/>
</dbReference>
<keyword evidence="3 8" id="KW-0812">Transmembrane</keyword>
<dbReference type="GO" id="GO:0005249">
    <property type="term" value="F:voltage-gated potassium channel activity"/>
    <property type="evidence" value="ECO:0007669"/>
    <property type="project" value="TreeGrafter"/>
</dbReference>
<feature type="compositionally biased region" description="Basic and acidic residues" evidence="7">
    <location>
        <begin position="310"/>
        <end position="324"/>
    </location>
</feature>
<reference evidence="12 13" key="1">
    <citation type="submission" date="2018-07" db="EMBL/GenBank/DDBJ databases">
        <title>Genome sequencing of oomycete isolates from Chile give support for New Zealand origin for Phytophthora kernoviae and make available the first Nothophytophthora sp. genome.</title>
        <authorList>
            <person name="Studholme D.J."/>
            <person name="Sanfuentes E."/>
            <person name="Panda P."/>
            <person name="Hill R."/>
            <person name="Sambles C."/>
            <person name="Grant M."/>
            <person name="Williams N.M."/>
            <person name="Mcdougal R.L."/>
        </authorList>
    </citation>
    <scope>NUCLEOTIDE SEQUENCE [LARGE SCALE GENOMIC DNA]</scope>
    <source>
        <strain evidence="11">Chile6</strain>
        <strain evidence="10">Chile7</strain>
    </source>
</reference>
<feature type="transmembrane region" description="Helical" evidence="8">
    <location>
        <begin position="109"/>
        <end position="128"/>
    </location>
</feature>
<dbReference type="InterPro" id="IPR014710">
    <property type="entry name" value="RmlC-like_jellyroll"/>
</dbReference>
<keyword evidence="2" id="KW-0813">Transport</keyword>
<dbReference type="Gene3D" id="2.60.120.10">
    <property type="entry name" value="Jelly Rolls"/>
    <property type="match status" value="1"/>
</dbReference>
<dbReference type="Gene3D" id="1.10.287.630">
    <property type="entry name" value="Helix hairpin bin"/>
    <property type="match status" value="1"/>
</dbReference>
<proteinExistence type="predicted"/>
<dbReference type="GO" id="GO:0035725">
    <property type="term" value="P:sodium ion transmembrane transport"/>
    <property type="evidence" value="ECO:0007669"/>
    <property type="project" value="TreeGrafter"/>
</dbReference>
<feature type="transmembrane region" description="Helical" evidence="8">
    <location>
        <begin position="81"/>
        <end position="102"/>
    </location>
</feature>
<evidence type="ECO:0000313" key="11">
    <source>
        <dbReference type="EMBL" id="RLN54369.1"/>
    </source>
</evidence>
<dbReference type="Pfam" id="PF00520">
    <property type="entry name" value="Ion_trans"/>
    <property type="match status" value="1"/>
</dbReference>
<dbReference type="SUPFAM" id="SSF81324">
    <property type="entry name" value="Voltage-gated potassium channels"/>
    <property type="match status" value="1"/>
</dbReference>
<dbReference type="EMBL" id="MBAD02002707">
    <property type="protein sequence ID" value="RLN45250.1"/>
    <property type="molecule type" value="Genomic_DNA"/>
</dbReference>
<dbReference type="InterPro" id="IPR018490">
    <property type="entry name" value="cNMP-bd_dom_sf"/>
</dbReference>
<dbReference type="AlphaFoldDB" id="A0A3F2RDY0"/>
<dbReference type="InterPro" id="IPR018488">
    <property type="entry name" value="cNMP-bd_CS"/>
</dbReference>
<accession>A0A3F2RDY0</accession>
<feature type="region of interest" description="Disordered" evidence="7">
    <location>
        <begin position="297"/>
        <end position="324"/>
    </location>
</feature>
<dbReference type="PROSITE" id="PS00888">
    <property type="entry name" value="CNMP_BINDING_1"/>
    <property type="match status" value="1"/>
</dbReference>
<dbReference type="Gene3D" id="1.10.287.70">
    <property type="match status" value="1"/>
</dbReference>
<keyword evidence="6 8" id="KW-0472">Membrane</keyword>
<comment type="caution">
    <text evidence="11">The sequence shown here is derived from an EMBL/GenBank/DDBJ whole genome shotgun (WGS) entry which is preliminary data.</text>
</comment>
<feature type="transmembrane region" description="Helical" evidence="8">
    <location>
        <begin position="12"/>
        <end position="32"/>
    </location>
</feature>
<dbReference type="InterPro" id="IPR051413">
    <property type="entry name" value="K/Na_HCN_channel"/>
</dbReference>
<evidence type="ECO:0000256" key="2">
    <source>
        <dbReference type="ARBA" id="ARBA00022448"/>
    </source>
</evidence>
<feature type="compositionally biased region" description="Basic residues" evidence="7">
    <location>
        <begin position="299"/>
        <end position="309"/>
    </location>
</feature>
<evidence type="ECO:0000256" key="6">
    <source>
        <dbReference type="ARBA" id="ARBA00023136"/>
    </source>
</evidence>
<evidence type="ECO:0000313" key="12">
    <source>
        <dbReference type="Proteomes" id="UP000277300"/>
    </source>
</evidence>
<feature type="transmembrane region" description="Helical" evidence="8">
    <location>
        <begin position="134"/>
        <end position="163"/>
    </location>
</feature>
<dbReference type="InterPro" id="IPR005821">
    <property type="entry name" value="Ion_trans_dom"/>
</dbReference>
<gene>
    <name evidence="10" type="ORF">BBJ29_002523</name>
    <name evidence="11" type="ORF">BBP00_00008966</name>
</gene>
<dbReference type="PROSITE" id="PS50042">
    <property type="entry name" value="CNMP_BINDING_3"/>
    <property type="match status" value="1"/>
</dbReference>
<protein>
    <recommendedName>
        <fullName evidence="9">Cyclic nucleotide-binding domain-containing protein</fullName>
    </recommendedName>
</protein>
<keyword evidence="4 8" id="KW-1133">Transmembrane helix</keyword>
<evidence type="ECO:0000256" key="7">
    <source>
        <dbReference type="SAM" id="MobiDB-lite"/>
    </source>
</evidence>
<evidence type="ECO:0000313" key="13">
    <source>
        <dbReference type="Proteomes" id="UP000284657"/>
    </source>
</evidence>
<dbReference type="GO" id="GO:0098855">
    <property type="term" value="C:HCN channel complex"/>
    <property type="evidence" value="ECO:0007669"/>
    <property type="project" value="TreeGrafter"/>
</dbReference>
<evidence type="ECO:0000256" key="5">
    <source>
        <dbReference type="ARBA" id="ARBA00023065"/>
    </source>
</evidence>
<evidence type="ECO:0000256" key="4">
    <source>
        <dbReference type="ARBA" id="ARBA00022989"/>
    </source>
</evidence>
<dbReference type="EMBL" id="MBDO02000522">
    <property type="protein sequence ID" value="RLN54369.1"/>
    <property type="molecule type" value="Genomic_DNA"/>
</dbReference>
<evidence type="ECO:0000259" key="9">
    <source>
        <dbReference type="PROSITE" id="PS50042"/>
    </source>
</evidence>
<dbReference type="CDD" id="cd00038">
    <property type="entry name" value="CAP_ED"/>
    <property type="match status" value="1"/>
</dbReference>
<dbReference type="PANTHER" id="PTHR45689">
    <property type="entry name" value="I[[H]] CHANNEL, ISOFORM E"/>
    <property type="match status" value="1"/>
</dbReference>
<dbReference type="InterPro" id="IPR000595">
    <property type="entry name" value="cNMP-bd_dom"/>
</dbReference>
<name>A0A3F2RDY0_9STRA</name>